<organism evidence="1 2">
    <name type="scientific">Legionella sainthelensi</name>
    <dbReference type="NCBI Taxonomy" id="28087"/>
    <lineage>
        <taxon>Bacteria</taxon>
        <taxon>Pseudomonadati</taxon>
        <taxon>Pseudomonadota</taxon>
        <taxon>Gammaproteobacteria</taxon>
        <taxon>Legionellales</taxon>
        <taxon>Legionellaceae</taxon>
        <taxon>Legionella</taxon>
    </lineage>
</organism>
<evidence type="ECO:0000313" key="2">
    <source>
        <dbReference type="Proteomes" id="UP000234343"/>
    </source>
</evidence>
<accession>A0A2H5FR05</accession>
<keyword evidence="2" id="KW-1185">Reference proteome</keyword>
<reference evidence="1 2" key="1">
    <citation type="submission" date="2017-12" db="EMBL/GenBank/DDBJ databases">
        <title>Legionella sainthelensi LA01-117, whole genome sequence of a clinical isolate from New Zealand.</title>
        <authorList>
            <person name="Cree S.L."/>
            <person name="Slow S."/>
            <person name="Kennedy M.A."/>
            <person name="Murdoch D.R."/>
            <person name="Biggs P.J."/>
            <person name="Anderson T."/>
        </authorList>
    </citation>
    <scope>NUCLEOTIDE SEQUENCE [LARGE SCALE GENOMIC DNA]</scope>
    <source>
        <strain evidence="1 2">LA01-117</strain>
    </source>
</reference>
<proteinExistence type="predicted"/>
<dbReference type="EMBL" id="CP025491">
    <property type="protein sequence ID" value="AUH74008.1"/>
    <property type="molecule type" value="Genomic_DNA"/>
</dbReference>
<dbReference type="KEGG" id="lsh:CAB17_15080"/>
<evidence type="ECO:0008006" key="3">
    <source>
        <dbReference type="Google" id="ProtNLM"/>
    </source>
</evidence>
<dbReference type="GO" id="GO:0003677">
    <property type="term" value="F:DNA binding"/>
    <property type="evidence" value="ECO:0007669"/>
    <property type="project" value="InterPro"/>
</dbReference>
<dbReference type="GO" id="GO:0006313">
    <property type="term" value="P:DNA transposition"/>
    <property type="evidence" value="ECO:0007669"/>
    <property type="project" value="InterPro"/>
</dbReference>
<dbReference type="GO" id="GO:0004803">
    <property type="term" value="F:transposase activity"/>
    <property type="evidence" value="ECO:0007669"/>
    <property type="project" value="InterPro"/>
</dbReference>
<evidence type="ECO:0000313" key="1">
    <source>
        <dbReference type="EMBL" id="AUH74008.1"/>
    </source>
</evidence>
<dbReference type="InterPro" id="IPR005063">
    <property type="entry name" value="Transposase_27"/>
</dbReference>
<sequence length="46" mass="5633">MERKFLIFRTCIRRLARKTICFSKSELMLDTVMGLFINKFEFQRDV</sequence>
<dbReference type="AlphaFoldDB" id="A0A2H5FR05"/>
<gene>
    <name evidence="1" type="ORF">CAB17_15080</name>
</gene>
<protein>
    <recommendedName>
        <fullName evidence="3">Transposase</fullName>
    </recommendedName>
</protein>
<dbReference type="Pfam" id="PF03400">
    <property type="entry name" value="DDE_Tnp_IS1"/>
    <property type="match status" value="1"/>
</dbReference>
<name>A0A2H5FR05_9GAMM</name>
<dbReference type="Proteomes" id="UP000234343">
    <property type="component" value="Chromosome"/>
</dbReference>